<dbReference type="OrthoDB" id="5867008at2759"/>
<gene>
    <name evidence="1" type="ORF">SVUK_LOCUS11709</name>
</gene>
<evidence type="ECO:0000313" key="1">
    <source>
        <dbReference type="EMBL" id="VDM76711.1"/>
    </source>
</evidence>
<dbReference type="PANTHER" id="PTHR33995:SF4">
    <property type="entry name" value="PROTEIN CBG09882"/>
    <property type="match status" value="1"/>
</dbReference>
<name>A0A3P7IUS8_STRVU</name>
<proteinExistence type="predicted"/>
<dbReference type="AlphaFoldDB" id="A0A3P7IUS8"/>
<organism evidence="1 2">
    <name type="scientific">Strongylus vulgaris</name>
    <name type="common">Blood worm</name>
    <dbReference type="NCBI Taxonomy" id="40348"/>
    <lineage>
        <taxon>Eukaryota</taxon>
        <taxon>Metazoa</taxon>
        <taxon>Ecdysozoa</taxon>
        <taxon>Nematoda</taxon>
        <taxon>Chromadorea</taxon>
        <taxon>Rhabditida</taxon>
        <taxon>Rhabditina</taxon>
        <taxon>Rhabditomorpha</taxon>
        <taxon>Strongyloidea</taxon>
        <taxon>Strongylidae</taxon>
        <taxon>Strongylus</taxon>
    </lineage>
</organism>
<dbReference type="Proteomes" id="UP000270094">
    <property type="component" value="Unassembled WGS sequence"/>
</dbReference>
<sequence>MKQCQCVTPPSGPLPCLPYDSRFQAATVEEAMSSFPDLTIDQEEPGQAATLEEEIKCISKACQDCRKDMRKRLTEIGLMPQDITDIIQVTNASTCQKYRFARKDEGVHDGLPRKLL</sequence>
<accession>A0A3P7IUS8</accession>
<protein>
    <submittedName>
        <fullName evidence="1">Uncharacterized protein</fullName>
    </submittedName>
</protein>
<dbReference type="EMBL" id="UYYB01097551">
    <property type="protein sequence ID" value="VDM76711.1"/>
    <property type="molecule type" value="Genomic_DNA"/>
</dbReference>
<reference evidence="1 2" key="1">
    <citation type="submission" date="2018-11" db="EMBL/GenBank/DDBJ databases">
        <authorList>
            <consortium name="Pathogen Informatics"/>
        </authorList>
    </citation>
    <scope>NUCLEOTIDE SEQUENCE [LARGE SCALE GENOMIC DNA]</scope>
</reference>
<dbReference type="PANTHER" id="PTHR33995">
    <property type="entry name" value="PROTEIN CBG18546"/>
    <property type="match status" value="1"/>
</dbReference>
<evidence type="ECO:0000313" key="2">
    <source>
        <dbReference type="Proteomes" id="UP000270094"/>
    </source>
</evidence>
<keyword evidence="2" id="KW-1185">Reference proteome</keyword>